<name>A0A1G9YMR5_9FIRM</name>
<dbReference type="NCBIfam" id="NF005812">
    <property type="entry name" value="PRK07678.1"/>
    <property type="match status" value="1"/>
</dbReference>
<dbReference type="EMBL" id="FNHB01000012">
    <property type="protein sequence ID" value="SDN10454.1"/>
    <property type="molecule type" value="Genomic_DNA"/>
</dbReference>
<evidence type="ECO:0000256" key="3">
    <source>
        <dbReference type="ARBA" id="ARBA00022898"/>
    </source>
</evidence>
<evidence type="ECO:0000256" key="4">
    <source>
        <dbReference type="RuleBase" id="RU003560"/>
    </source>
</evidence>
<dbReference type="GO" id="GO:0030170">
    <property type="term" value="F:pyridoxal phosphate binding"/>
    <property type="evidence" value="ECO:0007669"/>
    <property type="project" value="InterPro"/>
</dbReference>
<dbReference type="FunFam" id="3.40.640.10:FF:000004">
    <property type="entry name" value="Acetylornithine aminotransferase"/>
    <property type="match status" value="1"/>
</dbReference>
<comment type="cofactor">
    <cofactor evidence="1">
        <name>pyridoxal 5'-phosphate</name>
        <dbReference type="ChEBI" id="CHEBI:597326"/>
    </cofactor>
</comment>
<dbReference type="InterPro" id="IPR049704">
    <property type="entry name" value="Aminotrans_3_PPA_site"/>
</dbReference>
<dbReference type="GO" id="GO:0008483">
    <property type="term" value="F:transaminase activity"/>
    <property type="evidence" value="ECO:0007669"/>
    <property type="project" value="UniProtKB-KW"/>
</dbReference>
<dbReference type="InterPro" id="IPR005814">
    <property type="entry name" value="Aminotrans_3"/>
</dbReference>
<organism evidence="5 6">
    <name type="scientific">Dendrosporobacter quercicolus</name>
    <dbReference type="NCBI Taxonomy" id="146817"/>
    <lineage>
        <taxon>Bacteria</taxon>
        <taxon>Bacillati</taxon>
        <taxon>Bacillota</taxon>
        <taxon>Negativicutes</taxon>
        <taxon>Selenomonadales</taxon>
        <taxon>Sporomusaceae</taxon>
        <taxon>Dendrosporobacter</taxon>
    </lineage>
</organism>
<keyword evidence="5" id="KW-0670">Pyruvate</keyword>
<evidence type="ECO:0000256" key="1">
    <source>
        <dbReference type="ARBA" id="ARBA00001933"/>
    </source>
</evidence>
<keyword evidence="6" id="KW-1185">Reference proteome</keyword>
<dbReference type="Pfam" id="PF00202">
    <property type="entry name" value="Aminotran_3"/>
    <property type="match status" value="1"/>
</dbReference>
<dbReference type="PIRSF" id="PIRSF000521">
    <property type="entry name" value="Transaminase_4ab_Lys_Orn"/>
    <property type="match status" value="1"/>
</dbReference>
<dbReference type="Gene3D" id="3.90.1150.10">
    <property type="entry name" value="Aspartate Aminotransferase, domain 1"/>
    <property type="match status" value="1"/>
</dbReference>
<evidence type="ECO:0000256" key="2">
    <source>
        <dbReference type="ARBA" id="ARBA00008954"/>
    </source>
</evidence>
<dbReference type="Gene3D" id="3.40.640.10">
    <property type="entry name" value="Type I PLP-dependent aspartate aminotransferase-like (Major domain)"/>
    <property type="match status" value="1"/>
</dbReference>
<dbReference type="Proteomes" id="UP000214880">
    <property type="component" value="Unassembled WGS sequence"/>
</dbReference>
<comment type="similarity">
    <text evidence="2 4">Belongs to the class-III pyridoxal-phosphate-dependent aminotransferase family.</text>
</comment>
<dbReference type="STRING" id="146817.SAMN04488502_1129"/>
<keyword evidence="5" id="KW-0032">Aminotransferase</keyword>
<dbReference type="CDD" id="cd00610">
    <property type="entry name" value="OAT_like"/>
    <property type="match status" value="1"/>
</dbReference>
<proteinExistence type="inferred from homology"/>
<dbReference type="RefSeq" id="WP_092074706.1">
    <property type="nucleotide sequence ID" value="NZ_FNHB01000012.1"/>
</dbReference>
<keyword evidence="5" id="KW-0808">Transferase</keyword>
<dbReference type="InterPro" id="IPR015424">
    <property type="entry name" value="PyrdxlP-dep_Trfase"/>
</dbReference>
<dbReference type="AlphaFoldDB" id="A0A1G9YMR5"/>
<accession>A0A1G9YMR5</accession>
<evidence type="ECO:0000313" key="5">
    <source>
        <dbReference type="EMBL" id="SDN10454.1"/>
    </source>
</evidence>
<protein>
    <submittedName>
        <fullName evidence="5">Taurine-pyruvate aminotransferase</fullName>
    </submittedName>
</protein>
<keyword evidence="3 4" id="KW-0663">Pyridoxal phosphate</keyword>
<dbReference type="OrthoDB" id="3034088at2"/>
<dbReference type="SUPFAM" id="SSF53383">
    <property type="entry name" value="PLP-dependent transferases"/>
    <property type="match status" value="1"/>
</dbReference>
<dbReference type="PANTHER" id="PTHR43094">
    <property type="entry name" value="AMINOTRANSFERASE"/>
    <property type="match status" value="1"/>
</dbReference>
<evidence type="ECO:0000313" key="6">
    <source>
        <dbReference type="Proteomes" id="UP000214880"/>
    </source>
</evidence>
<reference evidence="5 6" key="1">
    <citation type="submission" date="2016-10" db="EMBL/GenBank/DDBJ databases">
        <authorList>
            <person name="de Groot N.N."/>
        </authorList>
    </citation>
    <scope>NUCLEOTIDE SEQUENCE [LARGE SCALE GENOMIC DNA]</scope>
    <source>
        <strain evidence="5 6">DSM 1736</strain>
    </source>
</reference>
<dbReference type="InterPro" id="IPR015421">
    <property type="entry name" value="PyrdxlP-dep_Trfase_major"/>
</dbReference>
<dbReference type="PROSITE" id="PS00600">
    <property type="entry name" value="AA_TRANSFER_CLASS_3"/>
    <property type="match status" value="1"/>
</dbReference>
<gene>
    <name evidence="5" type="ORF">SAMN04488502_1129</name>
</gene>
<sequence>MPDYFNGRLDAGKLAELQRKHLWLHMTNHRLFETREPPIMVEGDGFIIKDIDGREYIDGLSGGVWAVNVGYGRESIVRAISEQLRRLPYYAGSTATPPYILLAQKLASLLPDLPKVYISNSGSEANEKSFKIARQYFREKYRSDKYKIIYRNRDYHGTTLAALASSGQQERKIKFGPLPEGFAEFPHALCYRCQFGRSYPGCNLECARALEAVILQEGGEDGVAAVIVEPVTAGGGIIPPVAEYYQVLQNICRKYDVLLIMDEVVNGFGRTGKMFGFQHYQAEPDMITLAKGLASGYMPIAATVARNKIFAQFLVDEEDKTGYFRDISTFGGCAAASAAAVENINIIEKEKLAENSAAMGAYLMEGLRELTEIPVVGEVRGTGLLAGIELVTDKKSKQPLTERHLAQVVADAKTAGVIIGRMVRSVPGFNNVLYTAPPLIINKEGIDRIVKAFRGALEKLQF</sequence>
<dbReference type="PANTHER" id="PTHR43094:SF1">
    <property type="entry name" value="AMINOTRANSFERASE CLASS-III"/>
    <property type="match status" value="1"/>
</dbReference>
<dbReference type="InterPro" id="IPR015422">
    <property type="entry name" value="PyrdxlP-dep_Trfase_small"/>
</dbReference>